<dbReference type="EMBL" id="CP024899">
    <property type="protein sequence ID" value="ATX67303.1"/>
    <property type="molecule type" value="Genomic_DNA"/>
</dbReference>
<dbReference type="KEGG" id="rbg:BG454_17030"/>
<dbReference type="PROSITE" id="PS51208">
    <property type="entry name" value="AUTOTRANSPORTER"/>
    <property type="match status" value="1"/>
</dbReference>
<sequence length="858" mass="91227">MSLATRHSYRPCPPPIVRPHWFGPRQTHLPNPQKSGWREHYVKNLVKWPIWGGETQWEISLRKHNFASIYLKVTAMKNTDTTKLLKQKISAFFLLVGSTALPGMALAHGNSYSVCPTDPIPDKQMCALGWPDTHSDPDFDQKYHFSISADGSTIIGKVDFNRDGTYRAFRWINSGSGMLDLGTLNKDNLGAADAVAVSADGSVIVGQAATDDLHVGRAFRWMNDGNGMLDLGSLKGADTGWSWASSVSADGSVIAGQAETSDHSSRAFRWMDDGNGMLDLGTLRASGSGWSNALGVSADGTTIIGQANTDDPGNRAFRWTEAKGMQDLGTLRTSKSGNSYAFGVSADGAVVVGQSDADGGVERAFRWMDDGNGMLDLGSLQGPNTGWSWAAGVSADGTVIAGHSSTDDGAGRAFRWTFEQGMYDLGTLRHDNTGGSNAHAISADGGVIIGRADTDDHNERAFRWSDDGKGMIDLGTLRTDNLGWSYASAVSADGSVITGLAEADSHPSSAGGAGPSFTSRAFIWRSGVMLDHLNTAASVFNTAQALAASSAFYSQLAEWQIADELAIEGPGISPRVPVLSTQGTGLVPQGRMALRFGGSLRDTSGVSTTAGADISVAVAMGGGYTLGGFLDLSRETNSRSPVSLRGSYLTAGTWLRYRENIDRTGLTWRIAASAGTGRFDVTRRDILPGTERGEGRTRMRNAAMSAELGYGFALGNGVAVPFARLTGTRTTRSGYNESSALAFPLSFDSYRETALVLTLGTDMRFAVSDRSSLEVGLGVSHDLRRSIGDISGASRINGLEDFSISGPSLVNRTRGYATMGYVHGLEGGAAIRADLSVAQSPWSKKPKLGLRLGYEMRF</sequence>
<proteinExistence type="predicted"/>
<keyword evidence="3" id="KW-1185">Reference proteome</keyword>
<gene>
    <name evidence="2" type="ORF">BG454_17030</name>
</gene>
<name>A0A2K8KH28_9RHOB</name>
<evidence type="ECO:0000313" key="2">
    <source>
        <dbReference type="EMBL" id="ATX67303.1"/>
    </source>
</evidence>
<dbReference type="Gene3D" id="2.40.128.130">
    <property type="entry name" value="Autotransporter beta-domain"/>
    <property type="match status" value="1"/>
</dbReference>
<dbReference type="InterPro" id="IPR005546">
    <property type="entry name" value="Autotransporte_beta"/>
</dbReference>
<feature type="domain" description="Autotransporter" evidence="1">
    <location>
        <begin position="585"/>
        <end position="858"/>
    </location>
</feature>
<dbReference type="InterPro" id="IPR014262">
    <property type="entry name" value="HAF_rpt"/>
</dbReference>
<dbReference type="OrthoDB" id="6848220at2"/>
<organism evidence="2 3">
    <name type="scientific">Roseinatronobacter bogoriensis subsp. barguzinensis</name>
    <dbReference type="NCBI Taxonomy" id="441209"/>
    <lineage>
        <taxon>Bacteria</taxon>
        <taxon>Pseudomonadati</taxon>
        <taxon>Pseudomonadota</taxon>
        <taxon>Alphaproteobacteria</taxon>
        <taxon>Rhodobacterales</taxon>
        <taxon>Paracoccaceae</taxon>
        <taxon>Roseinatronobacter</taxon>
    </lineage>
</organism>
<dbReference type="SUPFAM" id="SSF103515">
    <property type="entry name" value="Autotransporter"/>
    <property type="match status" value="1"/>
</dbReference>
<evidence type="ECO:0000313" key="3">
    <source>
        <dbReference type="Proteomes" id="UP000228948"/>
    </source>
</evidence>
<dbReference type="AlphaFoldDB" id="A0A2K8KH28"/>
<evidence type="ECO:0000259" key="1">
    <source>
        <dbReference type="PROSITE" id="PS51208"/>
    </source>
</evidence>
<reference evidence="2 3" key="1">
    <citation type="submission" date="2017-11" db="EMBL/GenBank/DDBJ databases">
        <title>Revised Sequence and Annotation of the Rhodobaca barguzinensis strain alga05 Genome.</title>
        <authorList>
            <person name="Kopejtka K."/>
            <person name="Tomasch J.M."/>
            <person name="Bunk B."/>
            <person name="Koblizek M."/>
        </authorList>
    </citation>
    <scope>NUCLEOTIDE SEQUENCE [LARGE SCALE GENOMIC DNA]</scope>
    <source>
        <strain evidence="3">alga05</strain>
    </source>
</reference>
<dbReference type="SMART" id="SM00869">
    <property type="entry name" value="Autotransporter"/>
    <property type="match status" value="1"/>
</dbReference>
<protein>
    <recommendedName>
        <fullName evidence="1">Autotransporter domain-containing protein</fullName>
    </recommendedName>
</protein>
<accession>A0A2K8KH28</accession>
<dbReference type="InterPro" id="IPR036709">
    <property type="entry name" value="Autotransporte_beta_dom_sf"/>
</dbReference>
<dbReference type="NCBIfam" id="TIGR02913">
    <property type="entry name" value="HAF_rpt"/>
    <property type="match status" value="6"/>
</dbReference>
<dbReference type="Proteomes" id="UP000228948">
    <property type="component" value="Chromosome"/>
</dbReference>
<dbReference type="STRING" id="441209.GCA_001870665_03191"/>